<dbReference type="EMBL" id="JABXXO010000012">
    <property type="protein sequence ID" value="KAF7762635.1"/>
    <property type="molecule type" value="Genomic_DNA"/>
</dbReference>
<gene>
    <name evidence="1" type="ORF">Agabi119p4_9228</name>
</gene>
<sequence>MDEVDSLISILGVNPVHLHSIPVHTLLPSVAGQLSDLHDINFDDSKFDAINAFDSESTELHSLVSVAEARQVSCSKEEREQFTKLTYASLALAAQ</sequence>
<dbReference type="AlphaFoldDB" id="A0A8H7C5Y9"/>
<dbReference type="Proteomes" id="UP000629468">
    <property type="component" value="Unassembled WGS sequence"/>
</dbReference>
<evidence type="ECO:0000313" key="2">
    <source>
        <dbReference type="Proteomes" id="UP000629468"/>
    </source>
</evidence>
<proteinExistence type="predicted"/>
<protein>
    <submittedName>
        <fullName evidence="1">Uncharacterized protein</fullName>
    </submittedName>
</protein>
<organism evidence="1 2">
    <name type="scientific">Agaricus bisporus var. burnettii</name>
    <dbReference type="NCBI Taxonomy" id="192524"/>
    <lineage>
        <taxon>Eukaryota</taxon>
        <taxon>Fungi</taxon>
        <taxon>Dikarya</taxon>
        <taxon>Basidiomycota</taxon>
        <taxon>Agaricomycotina</taxon>
        <taxon>Agaricomycetes</taxon>
        <taxon>Agaricomycetidae</taxon>
        <taxon>Agaricales</taxon>
        <taxon>Agaricineae</taxon>
        <taxon>Agaricaceae</taxon>
        <taxon>Agaricus</taxon>
    </lineage>
</organism>
<name>A0A8H7C5Y9_AGABI</name>
<accession>A0A8H7C5Y9</accession>
<evidence type="ECO:0000313" key="1">
    <source>
        <dbReference type="EMBL" id="KAF7762635.1"/>
    </source>
</evidence>
<comment type="caution">
    <text evidence="1">The sequence shown here is derived from an EMBL/GenBank/DDBJ whole genome shotgun (WGS) entry which is preliminary data.</text>
</comment>
<reference evidence="1 2" key="1">
    <citation type="journal article" name="Sci. Rep.">
        <title>Telomere-to-telomere assembled and centromere annotated genomes of the two main subspecies of the button mushroom Agaricus bisporus reveal especially polymorphic chromosome ends.</title>
        <authorList>
            <person name="Sonnenberg A.S.M."/>
            <person name="Sedaghat-Telgerd N."/>
            <person name="Lavrijssen B."/>
            <person name="Ohm R.A."/>
            <person name="Hendrickx P.M."/>
            <person name="Scholtmeijer K."/>
            <person name="Baars J.J.P."/>
            <person name="van Peer A."/>
        </authorList>
    </citation>
    <scope>NUCLEOTIDE SEQUENCE [LARGE SCALE GENOMIC DNA]</scope>
    <source>
        <strain evidence="1 2">H119_p4</strain>
    </source>
</reference>